<name>A0A6J4UZ77_9BACT</name>
<accession>A0A6J4UZ77</accession>
<gene>
    <name evidence="1" type="ORF">AVDCRST_MAG88-1628</name>
</gene>
<dbReference type="AlphaFoldDB" id="A0A6J4UZ77"/>
<reference evidence="1" key="1">
    <citation type="submission" date="2020-02" db="EMBL/GenBank/DDBJ databases">
        <authorList>
            <person name="Meier V. D."/>
        </authorList>
    </citation>
    <scope>NUCLEOTIDE SEQUENCE</scope>
    <source>
        <strain evidence="1">AVDCRST_MAG88</strain>
    </source>
</reference>
<evidence type="ECO:0000313" key="1">
    <source>
        <dbReference type="EMBL" id="CAA9562685.1"/>
    </source>
</evidence>
<organism evidence="1">
    <name type="scientific">uncultured Thermomicrobiales bacterium</name>
    <dbReference type="NCBI Taxonomy" id="1645740"/>
    <lineage>
        <taxon>Bacteria</taxon>
        <taxon>Pseudomonadati</taxon>
        <taxon>Thermomicrobiota</taxon>
        <taxon>Thermomicrobia</taxon>
        <taxon>Thermomicrobiales</taxon>
        <taxon>environmental samples</taxon>
    </lineage>
</organism>
<dbReference type="EMBL" id="CADCWM010000478">
    <property type="protein sequence ID" value="CAA9562685.1"/>
    <property type="molecule type" value="Genomic_DNA"/>
</dbReference>
<proteinExistence type="predicted"/>
<protein>
    <submittedName>
        <fullName evidence="1">Uncharacterized protein</fullName>
    </submittedName>
</protein>
<sequence>MITNGRERACAQRQLARLAETRAAYLADPSLDPAQRTVLVGGLDATLAAVEEELAEFEALAGGQVPSAERPLAEVGTLLIQARIAAGLTQRGLAERHLAAREQQVQQAAATRYVRSGSTACSRSPRPSG</sequence>